<accession>A0A381NIV9</accession>
<feature type="non-terminal residue" evidence="2">
    <location>
        <position position="1"/>
    </location>
</feature>
<evidence type="ECO:0008006" key="3">
    <source>
        <dbReference type="Google" id="ProtNLM"/>
    </source>
</evidence>
<dbReference type="PANTHER" id="PTHR36842">
    <property type="entry name" value="PROTEIN TOLB HOMOLOG"/>
    <property type="match status" value="1"/>
</dbReference>
<dbReference type="InterPro" id="IPR011042">
    <property type="entry name" value="6-blade_b-propeller_TolB-like"/>
</dbReference>
<protein>
    <recommendedName>
        <fullName evidence="3">Bacterial surface antigen (D15) domain-containing protein</fullName>
    </recommendedName>
</protein>
<dbReference type="PANTHER" id="PTHR36842:SF1">
    <property type="entry name" value="PROTEIN TOLB"/>
    <property type="match status" value="1"/>
</dbReference>
<name>A0A381NIV9_9ZZZZ</name>
<evidence type="ECO:0000313" key="2">
    <source>
        <dbReference type="EMBL" id="SUZ54054.1"/>
    </source>
</evidence>
<proteinExistence type="inferred from homology"/>
<comment type="similarity">
    <text evidence="1">Belongs to the TolB family.</text>
</comment>
<organism evidence="2">
    <name type="scientific">marine metagenome</name>
    <dbReference type="NCBI Taxonomy" id="408172"/>
    <lineage>
        <taxon>unclassified sequences</taxon>
        <taxon>metagenomes</taxon>
        <taxon>ecological metagenomes</taxon>
    </lineage>
</organism>
<dbReference type="EMBL" id="UINC01000366">
    <property type="protein sequence ID" value="SUZ54054.1"/>
    <property type="molecule type" value="Genomic_DNA"/>
</dbReference>
<dbReference type="Pfam" id="PF07676">
    <property type="entry name" value="PD40"/>
    <property type="match status" value="2"/>
</dbReference>
<gene>
    <name evidence="2" type="ORF">METZ01_LOCUS6908</name>
</gene>
<evidence type="ECO:0000256" key="1">
    <source>
        <dbReference type="ARBA" id="ARBA00009820"/>
    </source>
</evidence>
<dbReference type="Gene3D" id="2.120.10.30">
    <property type="entry name" value="TolB, C-terminal domain"/>
    <property type="match status" value="2"/>
</dbReference>
<dbReference type="AlphaFoldDB" id="A0A381NIV9"/>
<reference evidence="2" key="1">
    <citation type="submission" date="2018-05" db="EMBL/GenBank/DDBJ databases">
        <authorList>
            <person name="Lanie J.A."/>
            <person name="Ng W.-L."/>
            <person name="Kazmierczak K.M."/>
            <person name="Andrzejewski T.M."/>
            <person name="Davidsen T.M."/>
            <person name="Wayne K.J."/>
            <person name="Tettelin H."/>
            <person name="Glass J.I."/>
            <person name="Rusch D."/>
            <person name="Podicherti R."/>
            <person name="Tsui H.-C.T."/>
            <person name="Winkler M.E."/>
        </authorList>
    </citation>
    <scope>NUCLEOTIDE SEQUENCE</scope>
</reference>
<sequence>VGTSRDLIKIISITACLMLLSRPVRAQVPPDESWRSIETQHFRVTFPERLEALGRRAADRAEEAYVELSAAFIEPPNGPIDLLVTDHADVSNGFAQVTPSNRIVIYARPPVDDPGLGHIDEWLELVITHELAHIVQLDHTQNPIGKLARNIFGRVAAPWPFFPGSGTPRWITEGLATWYESSLTEAGRVRGTFYEMILRTAALEGRLESIGQTQGESPEWPAGARPYAYGSLFFDHLTDKYGANLMGVFTKAIAGQWIPYRINAAGRSAFGSSLSEEWSLWTEGIRSRTAGLDSQLEEYGPITMPERLTAGGRWALRPKVSPDGRWLLYARSDGRSDSQLAFSLIDGAGTREFTRTNGLATYDWTPEGSVVFAQLEYTDRYRLFDDLYEAQADGSTRRITKGARLTDPSVSPDGSWAIAVSGGGGTNGLALIDLESGEVTDFVNSDPDSHWAFPSISPNGRWIAATRWKTGALHDVVVLDGNGLIVAEITNDRAIDLAPEWSPDGSYLLWASDRTGTLNILAVPFDPELARTGPPLLLTNVRTGALYPSVDPSGRWLYFSGYHADGWDIERVPFDPEAAVTAPPANTRFNRLLEEPEPPSLYQGDVQKYSAGSTLAPRYWEPLYSEAVRTPAIRTEDLYIRSRQLLGPAIGIQTSGIDLVGRHEWRASARVFTSGSRADAGFRYTYSGLGNPRLSISANNRWGRGKNSALVTQRANDALLDTLFVLKRDRSLNASAQFQHRKWRNSLFVTLSAGMLWEKLELLNNSLEPENNYRLNRPRNRMSDLSIALSYSTARSYAYQVGGSEGVVLFARARARRSLSLPDSLVGLSGLDSSVDELIGRARVYVPLGITGHAPHVLALQTSFGLGRGPNATAGHFDVGGASGSPEQITGISLFGGAQIFFPVRGYPESARYGRYAWTASAEYRIPLALMNWGLGAWPLHFDRITGSIFADAGNAWGPRMSAGGFQNPRREALYSVGAEVTGELLSFYRISMLVRTGAALQLAGNKKAQFYVRLGMPF</sequence>
<dbReference type="SUPFAM" id="SSF82171">
    <property type="entry name" value="DPP6 N-terminal domain-like"/>
    <property type="match status" value="1"/>
</dbReference>
<dbReference type="InterPro" id="IPR011659">
    <property type="entry name" value="WD40"/>
</dbReference>